<protein>
    <recommendedName>
        <fullName evidence="4">YqzL family protein</fullName>
    </recommendedName>
</protein>
<evidence type="ECO:0000313" key="3">
    <source>
        <dbReference type="Proteomes" id="UP000823890"/>
    </source>
</evidence>
<proteinExistence type="predicted"/>
<reference evidence="2" key="1">
    <citation type="journal article" date="2021" name="PeerJ">
        <title>Extensive microbial diversity within the chicken gut microbiome revealed by metagenomics and culture.</title>
        <authorList>
            <person name="Gilroy R."/>
            <person name="Ravi A."/>
            <person name="Getino M."/>
            <person name="Pursley I."/>
            <person name="Horton D.L."/>
            <person name="Alikhan N.F."/>
            <person name="Baker D."/>
            <person name="Gharbi K."/>
            <person name="Hall N."/>
            <person name="Watson M."/>
            <person name="Adriaenssens E.M."/>
            <person name="Foster-Nyarko E."/>
            <person name="Jarju S."/>
            <person name="Secka A."/>
            <person name="Antonio M."/>
            <person name="Oren A."/>
            <person name="Chaudhuri R.R."/>
            <person name="La Ragione R."/>
            <person name="Hildebrand F."/>
            <person name="Pallen M.J."/>
        </authorList>
    </citation>
    <scope>NUCLEOTIDE SEQUENCE</scope>
    <source>
        <strain evidence="2">ChiW19-954</strain>
    </source>
</reference>
<sequence length="58" mass="6830">MKENYWNQFMASGRIDDYLKFKMHEKNSGGQEQSRGKEQRESDRTYGNGPLDHAHRGI</sequence>
<gene>
    <name evidence="2" type="ORF">H9758_05400</name>
</gene>
<feature type="region of interest" description="Disordered" evidence="1">
    <location>
        <begin position="22"/>
        <end position="58"/>
    </location>
</feature>
<evidence type="ECO:0008006" key="4">
    <source>
        <dbReference type="Google" id="ProtNLM"/>
    </source>
</evidence>
<evidence type="ECO:0000313" key="2">
    <source>
        <dbReference type="EMBL" id="HJC34014.1"/>
    </source>
</evidence>
<evidence type="ECO:0000256" key="1">
    <source>
        <dbReference type="SAM" id="MobiDB-lite"/>
    </source>
</evidence>
<comment type="caution">
    <text evidence="2">The sequence shown here is derived from an EMBL/GenBank/DDBJ whole genome shotgun (WGS) entry which is preliminary data.</text>
</comment>
<name>A0A9D2NN82_9FIRM</name>
<dbReference type="Proteomes" id="UP000823890">
    <property type="component" value="Unassembled WGS sequence"/>
</dbReference>
<dbReference type="AlphaFoldDB" id="A0A9D2NN82"/>
<dbReference type="EMBL" id="DWWO01000070">
    <property type="protein sequence ID" value="HJC34014.1"/>
    <property type="molecule type" value="Genomic_DNA"/>
</dbReference>
<accession>A0A9D2NN82</accession>
<reference evidence="2" key="2">
    <citation type="submission" date="2021-04" db="EMBL/GenBank/DDBJ databases">
        <authorList>
            <person name="Gilroy R."/>
        </authorList>
    </citation>
    <scope>NUCLEOTIDE SEQUENCE</scope>
    <source>
        <strain evidence="2">ChiW19-954</strain>
    </source>
</reference>
<feature type="compositionally biased region" description="Basic and acidic residues" evidence="1">
    <location>
        <begin position="34"/>
        <end position="44"/>
    </location>
</feature>
<organism evidence="2 3">
    <name type="scientific">Candidatus Mediterraneibacter faecipullorum</name>
    <dbReference type="NCBI Taxonomy" id="2838670"/>
    <lineage>
        <taxon>Bacteria</taxon>
        <taxon>Bacillati</taxon>
        <taxon>Bacillota</taxon>
        <taxon>Clostridia</taxon>
        <taxon>Lachnospirales</taxon>
        <taxon>Lachnospiraceae</taxon>
        <taxon>Mediterraneibacter</taxon>
    </lineage>
</organism>